<evidence type="ECO:0000256" key="2">
    <source>
        <dbReference type="ARBA" id="ARBA00022676"/>
    </source>
</evidence>
<comment type="similarity">
    <text evidence="1">Belongs to the glycosyltransferase 2 family.</text>
</comment>
<comment type="caution">
    <text evidence="6">The sequence shown here is derived from an EMBL/GenBank/DDBJ whole genome shotgun (WGS) entry which is preliminary data.</text>
</comment>
<dbReference type="EMBL" id="DUFG01000001">
    <property type="protein sequence ID" value="HIH07745.1"/>
    <property type="molecule type" value="Genomic_DNA"/>
</dbReference>
<dbReference type="Pfam" id="PF00534">
    <property type="entry name" value="Glycos_transf_1"/>
    <property type="match status" value="1"/>
</dbReference>
<dbReference type="PANTHER" id="PTHR43179">
    <property type="entry name" value="RHAMNOSYLTRANSFERASE WBBL"/>
    <property type="match status" value="1"/>
</dbReference>
<feature type="domain" description="Glycosyl transferase family 1" evidence="4">
    <location>
        <begin position="516"/>
        <end position="672"/>
    </location>
</feature>
<dbReference type="Gene3D" id="3.90.550.10">
    <property type="entry name" value="Spore Coat Polysaccharide Biosynthesis Protein SpsA, Chain A"/>
    <property type="match status" value="1"/>
</dbReference>
<dbReference type="Proteomes" id="UP000577419">
    <property type="component" value="Unassembled WGS sequence"/>
</dbReference>
<dbReference type="SUPFAM" id="SSF53756">
    <property type="entry name" value="UDP-Glycosyltransferase/glycogen phosphorylase"/>
    <property type="match status" value="1"/>
</dbReference>
<dbReference type="GO" id="GO:0016757">
    <property type="term" value="F:glycosyltransferase activity"/>
    <property type="evidence" value="ECO:0007669"/>
    <property type="project" value="UniProtKB-KW"/>
</dbReference>
<evidence type="ECO:0000313" key="6">
    <source>
        <dbReference type="EMBL" id="HIH07745.1"/>
    </source>
</evidence>
<sequence>MGSSLVYVIVLNFNGLKHLKYCIPNVLEGTYENFRVLLVDNGSTDNSLEFAKKFRQVEVIENNENLGFSGGVNVGIKRALLQGADFIALLNNDSMVEKQWIEKALRVFAGDDKIGLVGCDLNPLADKDFNPHGAIVKGSIEQFKKVLRQNRPLRFNVLEEGILSGSGLFVKREVFEKAGLFDPVYFLYDEELDFETRARRAGFKLVQTNISNFHQGSGITENKAWKRKASYLQIRNNIRCSIKNFGVIRTARLALSVINNALNPFKKVDRSLNYFDRLRYSDNVLLNVPIVLKALLWNLVFLPSTLAAKNRDRKIIEIGSRKKRVLCISHSAYDPLNRILFIELAKFPDWDVSVIVPTRWHTASAEKTEEINLRERNEAKMVLGNTVFTNHMHLHFYSKPFLLNITHSKPDIIFLQEEPGSMVALQAFVVSLLSGAKLVFHTNENLVEKRRWLIFRLIERLVFSRASSAFILNTECEKILRKKGFIKKASLLYLGIDNSLYSKKRSPDFKKSLGLRHFTIGFGGRLTKEKGLLTLVDAASTLDFEFNILVVGKGPFEKDFLDYAEKKKIRDRIVVTNASLEEVSKYLNCMDVVVLPSESTSVWKEQFGRILLGGMAVEVPVIGSSSGAIPEIIGDAGLVFKEGKPSDLARKLTAIKNDQKLAASLVARGKERLKKEFLWPGIALKLKNELTEVLIEPE</sequence>
<dbReference type="CDD" id="cd04186">
    <property type="entry name" value="GT_2_like_c"/>
    <property type="match status" value="1"/>
</dbReference>
<accession>A0A7J4IU16</accession>
<evidence type="ECO:0000256" key="3">
    <source>
        <dbReference type="ARBA" id="ARBA00022679"/>
    </source>
</evidence>
<dbReference type="AlphaFoldDB" id="A0A7J4IU16"/>
<proteinExistence type="inferred from homology"/>
<dbReference type="InterPro" id="IPR001296">
    <property type="entry name" value="Glyco_trans_1"/>
</dbReference>
<dbReference type="Gene3D" id="3.40.50.2000">
    <property type="entry name" value="Glycogen Phosphorylase B"/>
    <property type="match status" value="2"/>
</dbReference>
<feature type="domain" description="Glycosyltransferase 2-like" evidence="5">
    <location>
        <begin position="8"/>
        <end position="176"/>
    </location>
</feature>
<name>A0A7J4IU16_9ARCH</name>
<dbReference type="CDD" id="cd03801">
    <property type="entry name" value="GT4_PimA-like"/>
    <property type="match status" value="1"/>
</dbReference>
<evidence type="ECO:0000256" key="1">
    <source>
        <dbReference type="ARBA" id="ARBA00006739"/>
    </source>
</evidence>
<reference evidence="7" key="1">
    <citation type="journal article" date="2020" name="bioRxiv">
        <title>A rank-normalized archaeal taxonomy based on genome phylogeny resolves widespread incomplete and uneven classifications.</title>
        <authorList>
            <person name="Rinke C."/>
            <person name="Chuvochina M."/>
            <person name="Mussig A.J."/>
            <person name="Chaumeil P.-A."/>
            <person name="Waite D.W."/>
            <person name="Whitman W.B."/>
            <person name="Parks D.H."/>
            <person name="Hugenholtz P."/>
        </authorList>
    </citation>
    <scope>NUCLEOTIDE SEQUENCE [LARGE SCALE GENOMIC DNA]</scope>
</reference>
<protein>
    <submittedName>
        <fullName evidence="6">Glycosyltransferase</fullName>
    </submittedName>
</protein>
<evidence type="ECO:0000313" key="7">
    <source>
        <dbReference type="Proteomes" id="UP000577419"/>
    </source>
</evidence>
<dbReference type="InterPro" id="IPR001173">
    <property type="entry name" value="Glyco_trans_2-like"/>
</dbReference>
<gene>
    <name evidence="6" type="ORF">HA237_00075</name>
</gene>
<dbReference type="InterPro" id="IPR029044">
    <property type="entry name" value="Nucleotide-diphossugar_trans"/>
</dbReference>
<keyword evidence="3 6" id="KW-0808">Transferase</keyword>
<evidence type="ECO:0000259" key="4">
    <source>
        <dbReference type="Pfam" id="PF00534"/>
    </source>
</evidence>
<evidence type="ECO:0000259" key="5">
    <source>
        <dbReference type="Pfam" id="PF00535"/>
    </source>
</evidence>
<keyword evidence="2" id="KW-0328">Glycosyltransferase</keyword>
<dbReference type="Pfam" id="PF00535">
    <property type="entry name" value="Glycos_transf_2"/>
    <property type="match status" value="1"/>
</dbReference>
<dbReference type="SUPFAM" id="SSF53448">
    <property type="entry name" value="Nucleotide-diphospho-sugar transferases"/>
    <property type="match status" value="1"/>
</dbReference>
<organism evidence="6 7">
    <name type="scientific">Candidatus Iainarchaeum sp</name>
    <dbReference type="NCBI Taxonomy" id="3101447"/>
    <lineage>
        <taxon>Archaea</taxon>
        <taxon>Candidatus Iainarchaeota</taxon>
        <taxon>Candidatus Iainarchaeia</taxon>
        <taxon>Candidatus Iainarchaeales</taxon>
        <taxon>Candidatus Iainarchaeaceae</taxon>
        <taxon>Candidatus Iainarchaeum</taxon>
    </lineage>
</organism>
<dbReference type="PANTHER" id="PTHR43179:SF12">
    <property type="entry name" value="GALACTOFURANOSYLTRANSFERASE GLFT2"/>
    <property type="match status" value="1"/>
</dbReference>